<keyword evidence="3" id="KW-1185">Reference proteome</keyword>
<accession>A0A7H9DSJ9</accession>
<evidence type="ECO:0000256" key="1">
    <source>
        <dbReference type="SAM" id="Phobius"/>
    </source>
</evidence>
<gene>
    <name evidence="2" type="ORF">FH779_06330</name>
</gene>
<keyword evidence="1" id="KW-0472">Membrane</keyword>
<feature type="transmembrane region" description="Helical" evidence="1">
    <location>
        <begin position="21"/>
        <end position="42"/>
    </location>
</feature>
<dbReference type="EMBL" id="CP040908">
    <property type="protein sequence ID" value="QLL57719.1"/>
    <property type="molecule type" value="Genomic_DNA"/>
</dbReference>
<dbReference type="RefSeq" id="WP_180906418.1">
    <property type="nucleotide sequence ID" value="NZ_CP040908.1"/>
</dbReference>
<dbReference type="Proteomes" id="UP000510643">
    <property type="component" value="Chromosome"/>
</dbReference>
<dbReference type="GeneID" id="78401065"/>
<keyword evidence="1" id="KW-1133">Transmembrane helix</keyword>
<evidence type="ECO:0008006" key="4">
    <source>
        <dbReference type="Google" id="ProtNLM"/>
    </source>
</evidence>
<dbReference type="InterPro" id="IPR039449">
    <property type="entry name" value="TssO"/>
</dbReference>
<dbReference type="AlphaFoldDB" id="A0A7H9DSJ9"/>
<sequence>MITTPYGQQKLNKKDVQKGTFNFILSFIVLCLFSFFAIFLFFKSSEVQKDDIQGDIERYRTIINRNNILQTKLDTIYFKLDKLSKDEVGNEIFLRNSIVRDIKECQIVMGEDSIREFKQYAALMNNLKQTIEFKGQMMMTVHQEKIALRDLNECTKKVNELNAALARYRQ</sequence>
<proteinExistence type="predicted"/>
<dbReference type="Pfam" id="PF17561">
    <property type="entry name" value="TssO"/>
    <property type="match status" value="1"/>
</dbReference>
<dbReference type="KEGG" id="efal:FH779_06330"/>
<protein>
    <recommendedName>
        <fullName evidence="4">Type VI secretion system transmembrane protein TssO</fullName>
    </recommendedName>
</protein>
<organism evidence="2 3">
    <name type="scientific">Empedobacter falsenii</name>
    <dbReference type="NCBI Taxonomy" id="343874"/>
    <lineage>
        <taxon>Bacteria</taxon>
        <taxon>Pseudomonadati</taxon>
        <taxon>Bacteroidota</taxon>
        <taxon>Flavobacteriia</taxon>
        <taxon>Flavobacteriales</taxon>
        <taxon>Weeksellaceae</taxon>
        <taxon>Empedobacter</taxon>
    </lineage>
</organism>
<reference evidence="2 3" key="1">
    <citation type="submission" date="2019-06" db="EMBL/GenBank/DDBJ databases">
        <title>Emergence of pandrug resistant Empedobacter falsenii in China.</title>
        <authorList>
            <person name="Dong N."/>
            <person name="Chen S."/>
            <person name="Zhang R."/>
        </authorList>
    </citation>
    <scope>NUCLEOTIDE SEQUENCE [LARGE SCALE GENOMIC DNA]</scope>
    <source>
        <strain evidence="2 3">1681-1</strain>
    </source>
</reference>
<evidence type="ECO:0000313" key="2">
    <source>
        <dbReference type="EMBL" id="QLL57719.1"/>
    </source>
</evidence>
<keyword evidence="1" id="KW-0812">Transmembrane</keyword>
<name>A0A7H9DSJ9_9FLAO</name>
<evidence type="ECO:0000313" key="3">
    <source>
        <dbReference type="Proteomes" id="UP000510643"/>
    </source>
</evidence>